<dbReference type="KEGG" id="ssm:Spirs_1098"/>
<evidence type="ECO:0000259" key="8">
    <source>
        <dbReference type="PROSITE" id="PS50928"/>
    </source>
</evidence>
<feature type="transmembrane region" description="Helical" evidence="7">
    <location>
        <begin position="12"/>
        <end position="33"/>
    </location>
</feature>
<evidence type="ECO:0000313" key="9">
    <source>
        <dbReference type="EMBL" id="ADK80229.1"/>
    </source>
</evidence>
<evidence type="ECO:0000256" key="6">
    <source>
        <dbReference type="ARBA" id="ARBA00023136"/>
    </source>
</evidence>
<dbReference type="Proteomes" id="UP000002318">
    <property type="component" value="Chromosome"/>
</dbReference>
<feature type="transmembrane region" description="Helical" evidence="7">
    <location>
        <begin position="247"/>
        <end position="268"/>
    </location>
</feature>
<dbReference type="PROSITE" id="PS50928">
    <property type="entry name" value="ABC_TM1"/>
    <property type="match status" value="1"/>
</dbReference>
<proteinExistence type="inferred from homology"/>
<dbReference type="SUPFAM" id="SSF161098">
    <property type="entry name" value="MetI-like"/>
    <property type="match status" value="1"/>
</dbReference>
<dbReference type="Pfam" id="PF00528">
    <property type="entry name" value="BPD_transp_1"/>
    <property type="match status" value="1"/>
</dbReference>
<dbReference type="AlphaFoldDB" id="E1R0Y0"/>
<reference evidence="9 10" key="1">
    <citation type="journal article" date="2010" name="Stand. Genomic Sci.">
        <title>Complete genome sequence of Spirochaeta smaragdinae type strain (SEBR 4228).</title>
        <authorList>
            <person name="Mavromatis K."/>
            <person name="Yasawong M."/>
            <person name="Chertkov O."/>
            <person name="Lapidus A."/>
            <person name="Lucas S."/>
            <person name="Nolan M."/>
            <person name="Del Rio T.G."/>
            <person name="Tice H."/>
            <person name="Cheng J.F."/>
            <person name="Pitluck S."/>
            <person name="Liolios K."/>
            <person name="Ivanova N."/>
            <person name="Tapia R."/>
            <person name="Han C."/>
            <person name="Bruce D."/>
            <person name="Goodwin L."/>
            <person name="Pati A."/>
            <person name="Chen A."/>
            <person name="Palaniappan K."/>
            <person name="Land M."/>
            <person name="Hauser L."/>
            <person name="Chang Y.J."/>
            <person name="Jeffries C.D."/>
            <person name="Detter J.C."/>
            <person name="Rohde M."/>
            <person name="Brambilla E."/>
            <person name="Spring S."/>
            <person name="Goker M."/>
            <person name="Sikorski J."/>
            <person name="Woyke T."/>
            <person name="Bristow J."/>
            <person name="Eisen J.A."/>
            <person name="Markowitz V."/>
            <person name="Hugenholtz P."/>
            <person name="Klenk H.P."/>
            <person name="Kyrpides N.C."/>
        </authorList>
    </citation>
    <scope>NUCLEOTIDE SEQUENCE [LARGE SCALE GENOMIC DNA]</scope>
    <source>
        <strain evidence="10">DSM 11293 / JCM 15392 / SEBR 4228</strain>
    </source>
</reference>
<keyword evidence="4 7" id="KW-0812">Transmembrane</keyword>
<dbReference type="InterPro" id="IPR050901">
    <property type="entry name" value="BP-dep_ABC_trans_perm"/>
</dbReference>
<feature type="transmembrane region" description="Helical" evidence="7">
    <location>
        <begin position="77"/>
        <end position="100"/>
    </location>
</feature>
<dbReference type="RefSeq" id="WP_013253693.1">
    <property type="nucleotide sequence ID" value="NC_014364.1"/>
</dbReference>
<keyword evidence="3" id="KW-1003">Cell membrane</keyword>
<keyword evidence="2 7" id="KW-0813">Transport</keyword>
<dbReference type="PANTHER" id="PTHR32243">
    <property type="entry name" value="MALTOSE TRANSPORT SYSTEM PERMEASE-RELATED"/>
    <property type="match status" value="1"/>
</dbReference>
<dbReference type="InterPro" id="IPR000515">
    <property type="entry name" value="MetI-like"/>
</dbReference>
<dbReference type="CDD" id="cd06261">
    <property type="entry name" value="TM_PBP2"/>
    <property type="match status" value="1"/>
</dbReference>
<evidence type="ECO:0000256" key="1">
    <source>
        <dbReference type="ARBA" id="ARBA00004651"/>
    </source>
</evidence>
<keyword evidence="6 7" id="KW-0472">Membrane</keyword>
<accession>E1R0Y0</accession>
<evidence type="ECO:0000256" key="3">
    <source>
        <dbReference type="ARBA" id="ARBA00022475"/>
    </source>
</evidence>
<dbReference type="InterPro" id="IPR035906">
    <property type="entry name" value="MetI-like_sf"/>
</dbReference>
<comment type="subcellular location">
    <subcellularLocation>
        <location evidence="1 7">Cell membrane</location>
        <topology evidence="1 7">Multi-pass membrane protein</topology>
    </subcellularLocation>
</comment>
<evidence type="ECO:0000256" key="5">
    <source>
        <dbReference type="ARBA" id="ARBA00022989"/>
    </source>
</evidence>
<dbReference type="GO" id="GO:0055085">
    <property type="term" value="P:transmembrane transport"/>
    <property type="evidence" value="ECO:0007669"/>
    <property type="project" value="InterPro"/>
</dbReference>
<organism evidence="9 10">
    <name type="scientific">Sediminispirochaeta smaragdinae (strain DSM 11293 / JCM 15392 / SEBR 4228)</name>
    <name type="common">Spirochaeta smaragdinae</name>
    <dbReference type="NCBI Taxonomy" id="573413"/>
    <lineage>
        <taxon>Bacteria</taxon>
        <taxon>Pseudomonadati</taxon>
        <taxon>Spirochaetota</taxon>
        <taxon>Spirochaetia</taxon>
        <taxon>Spirochaetales</taxon>
        <taxon>Spirochaetaceae</taxon>
        <taxon>Sediminispirochaeta</taxon>
    </lineage>
</organism>
<dbReference type="HOGENOM" id="CLU_016047_1_2_12"/>
<dbReference type="eggNOG" id="COG0395">
    <property type="taxonomic scope" value="Bacteria"/>
</dbReference>
<dbReference type="EMBL" id="CP002116">
    <property type="protein sequence ID" value="ADK80229.1"/>
    <property type="molecule type" value="Genomic_DNA"/>
</dbReference>
<evidence type="ECO:0000313" key="10">
    <source>
        <dbReference type="Proteomes" id="UP000002318"/>
    </source>
</evidence>
<keyword evidence="10" id="KW-1185">Reference proteome</keyword>
<comment type="similarity">
    <text evidence="7">Belongs to the binding-protein-dependent transport system permease family.</text>
</comment>
<evidence type="ECO:0000256" key="4">
    <source>
        <dbReference type="ARBA" id="ARBA00022692"/>
    </source>
</evidence>
<protein>
    <submittedName>
        <fullName evidence="9">Binding-protein-dependent transport systems inner membrane component</fullName>
    </submittedName>
</protein>
<dbReference type="STRING" id="573413.Spirs_1098"/>
<dbReference type="PANTHER" id="PTHR32243:SF18">
    <property type="entry name" value="INNER MEMBRANE ABC TRANSPORTER PERMEASE PROTEIN YCJP"/>
    <property type="match status" value="1"/>
</dbReference>
<evidence type="ECO:0000256" key="2">
    <source>
        <dbReference type="ARBA" id="ARBA00022448"/>
    </source>
</evidence>
<feature type="transmembrane region" description="Helical" evidence="7">
    <location>
        <begin position="112"/>
        <end position="135"/>
    </location>
</feature>
<name>E1R0Y0_SEDSS</name>
<sequence length="283" mass="30721">MVGEYKKGGLVLLYAAVLFVCLSILIPYLWLVISSVSHRVELTSIPLKWIPDSLNLENYRQIVTGSSGINASLKYGLLNSLIIAGVATLFCLFAGSLAAYAFSRLRFRGKNVVFSFILVTQVMPMIVLIIPIYIIMSKIGLLNTIPALIIADCAFILPLVIWLMRSFFESIPRSLEEMACIDGCSRFGTIFRIVMPLSTPGLAASGIFAFIIAWNEFFSALILSSTIKSKTISVIISEYSSKVGVDYVAMAAAGVVASIPPVLLALLFQKYIVQGLTAGSVKG</sequence>
<evidence type="ECO:0000256" key="7">
    <source>
        <dbReference type="RuleBase" id="RU363032"/>
    </source>
</evidence>
<gene>
    <name evidence="9" type="ordered locus">Spirs_1098</name>
</gene>
<feature type="transmembrane region" description="Helical" evidence="7">
    <location>
        <begin position="141"/>
        <end position="164"/>
    </location>
</feature>
<dbReference type="Gene3D" id="1.10.3720.10">
    <property type="entry name" value="MetI-like"/>
    <property type="match status" value="1"/>
</dbReference>
<dbReference type="GO" id="GO:0005886">
    <property type="term" value="C:plasma membrane"/>
    <property type="evidence" value="ECO:0007669"/>
    <property type="project" value="UniProtKB-SubCell"/>
</dbReference>
<feature type="domain" description="ABC transmembrane type-1" evidence="8">
    <location>
        <begin position="77"/>
        <end position="268"/>
    </location>
</feature>
<keyword evidence="5 7" id="KW-1133">Transmembrane helix</keyword>